<sequence length="277" mass="27984">TLGTAVINWTAQSGTQTQWVGTAEVASVADSVMSVALTLQGFSDATGNAGEAFTSSKELVMTPTLTVENIGDVNEAGAASVAVSGDSTRFESTDTLTIKAVDTDNKEVTQTTTVTALGKWNAALDVSGLKDGTITVTVNGTNDLGAPAKEAGTTFTLTQTKPTVDDSQTSINPTYAAAGESVTVTATFDKGVTTPTGSTLGTAAINWTAQSGTHTQWVGTAEVASVADSVKSVALTLRGFNDATGNAGEAFTSSKELVMTPTLTVVNIGDVNEAGAA</sequence>
<feature type="non-terminal residue" evidence="1">
    <location>
        <position position="1"/>
    </location>
</feature>
<protein>
    <submittedName>
        <fullName evidence="1">Uncharacterized protein</fullName>
    </submittedName>
</protein>
<accession>A0ACC7RIP4</accession>
<feature type="non-terminal residue" evidence="1">
    <location>
        <position position="277"/>
    </location>
</feature>
<organism evidence="1 2">
    <name type="scientific">Vibrio campbellii</name>
    <dbReference type="NCBI Taxonomy" id="680"/>
    <lineage>
        <taxon>Bacteria</taxon>
        <taxon>Pseudomonadati</taxon>
        <taxon>Pseudomonadota</taxon>
        <taxon>Gammaproteobacteria</taxon>
        <taxon>Vibrionales</taxon>
        <taxon>Vibrionaceae</taxon>
        <taxon>Vibrio</taxon>
    </lineage>
</organism>
<gene>
    <name evidence="1" type="ORF">REH74_026690</name>
</gene>
<proteinExistence type="predicted"/>
<name>A0ACC7RIP4_9VIBR</name>
<comment type="caution">
    <text evidence="1">The sequence shown here is derived from an EMBL/GenBank/DDBJ whole genome shotgun (WGS) entry which is preliminary data.</text>
</comment>
<dbReference type="Proteomes" id="UP001354073">
    <property type="component" value="Unassembled WGS sequence"/>
</dbReference>
<reference evidence="1" key="1">
    <citation type="submission" date="2024-11" db="EMBL/GenBank/DDBJ databases">
        <title>Identification of new Vibrio campbellii strains harboring the pVA1 plasmid isolated from Penaeus vannamei postlarvae affected by outbreaks of acute hepatopancreatic necrosis disease (AHPND) in Mexico.</title>
        <authorList>
            <person name="Gomez-Gil B."/>
            <person name="Enciso-Ibarra J."/>
        </authorList>
    </citation>
    <scope>NUCLEOTIDE SEQUENCE</scope>
    <source>
        <strain evidence="1">M270204</strain>
    </source>
</reference>
<evidence type="ECO:0000313" key="2">
    <source>
        <dbReference type="Proteomes" id="UP001354073"/>
    </source>
</evidence>
<dbReference type="EMBL" id="JAVHXJ020000333">
    <property type="protein sequence ID" value="MGI1901110.1"/>
    <property type="molecule type" value="Genomic_DNA"/>
</dbReference>
<evidence type="ECO:0000313" key="1">
    <source>
        <dbReference type="EMBL" id="MGI1901110.1"/>
    </source>
</evidence>